<protein>
    <submittedName>
        <fullName evidence="6">DoxX family membrane protein</fullName>
    </submittedName>
</protein>
<evidence type="ECO:0000256" key="2">
    <source>
        <dbReference type="ARBA" id="ARBA00022692"/>
    </source>
</evidence>
<comment type="subcellular location">
    <subcellularLocation>
        <location evidence="1">Membrane</location>
        <topology evidence="1">Multi-pass membrane protein</topology>
    </subcellularLocation>
</comment>
<accession>A0AA45L6Q7</accession>
<reference evidence="6" key="1">
    <citation type="submission" date="2021-04" db="EMBL/GenBank/DDBJ databases">
        <title>Genomic sequence of Actinosynnema pretiosum subsp. pretiosum ATCC 31280 (C-14919).</title>
        <authorList>
            <person name="Bai L."/>
            <person name="Wang X."/>
            <person name="Xiao Y."/>
        </authorList>
    </citation>
    <scope>NUCLEOTIDE SEQUENCE</scope>
    <source>
        <strain evidence="6">ATCC 31280</strain>
    </source>
</reference>
<evidence type="ECO:0000313" key="7">
    <source>
        <dbReference type="Proteomes" id="UP000677152"/>
    </source>
</evidence>
<dbReference type="Proteomes" id="UP000677152">
    <property type="component" value="Chromosome"/>
</dbReference>
<keyword evidence="4 5" id="KW-0472">Membrane</keyword>
<keyword evidence="2 5" id="KW-0812">Transmembrane</keyword>
<evidence type="ECO:0000256" key="3">
    <source>
        <dbReference type="ARBA" id="ARBA00022989"/>
    </source>
</evidence>
<evidence type="ECO:0000256" key="5">
    <source>
        <dbReference type="SAM" id="Phobius"/>
    </source>
</evidence>
<name>A0AA45L6Q7_9PSEU</name>
<dbReference type="GO" id="GO:0016020">
    <property type="term" value="C:membrane"/>
    <property type="evidence" value="ECO:0007669"/>
    <property type="project" value="UniProtKB-SubCell"/>
</dbReference>
<gene>
    <name evidence="6" type="ORF">KCV87_31555</name>
</gene>
<dbReference type="AlphaFoldDB" id="A0AA45L6Q7"/>
<sequence length="149" mass="15706">MVPFVVLVVVSLLLLASRRHWSFALRCGLAAMFLVTGISHFVGMRDELIAMVPPALPAPALLVTVSGLLELAGAIGLLWTRTAPWAAAGLGVLLVAMFPANVHAAQQGLSPSFGDQLLPRTLLQAVFLAAAVAVVVHHRRNAYRAVPTG</sequence>
<evidence type="ECO:0000256" key="1">
    <source>
        <dbReference type="ARBA" id="ARBA00004141"/>
    </source>
</evidence>
<evidence type="ECO:0000313" key="6">
    <source>
        <dbReference type="EMBL" id="QUF03850.1"/>
    </source>
</evidence>
<organism evidence="6 7">
    <name type="scientific">Actinosynnema pretiosum subsp. pretiosum</name>
    <dbReference type="NCBI Taxonomy" id="103721"/>
    <lineage>
        <taxon>Bacteria</taxon>
        <taxon>Bacillati</taxon>
        <taxon>Actinomycetota</taxon>
        <taxon>Actinomycetes</taxon>
        <taxon>Pseudonocardiales</taxon>
        <taxon>Pseudonocardiaceae</taxon>
        <taxon>Actinosynnema</taxon>
    </lineage>
</organism>
<dbReference type="PANTHER" id="PTHR36974:SF1">
    <property type="entry name" value="DOXX FAMILY MEMBRANE PROTEIN"/>
    <property type="match status" value="1"/>
</dbReference>
<feature type="transmembrane region" description="Helical" evidence="5">
    <location>
        <begin position="117"/>
        <end position="136"/>
    </location>
</feature>
<dbReference type="EMBL" id="CP073249">
    <property type="protein sequence ID" value="QUF03850.1"/>
    <property type="molecule type" value="Genomic_DNA"/>
</dbReference>
<feature type="transmembrane region" description="Helical" evidence="5">
    <location>
        <begin position="48"/>
        <end position="78"/>
    </location>
</feature>
<dbReference type="InterPro" id="IPR032808">
    <property type="entry name" value="DoxX"/>
</dbReference>
<feature type="transmembrane region" description="Helical" evidence="5">
    <location>
        <begin position="85"/>
        <end position="105"/>
    </location>
</feature>
<proteinExistence type="predicted"/>
<dbReference type="PANTHER" id="PTHR36974">
    <property type="entry name" value="MEMBRANE PROTEIN-RELATED"/>
    <property type="match status" value="1"/>
</dbReference>
<keyword evidence="3 5" id="KW-1133">Transmembrane helix</keyword>
<dbReference type="Pfam" id="PF07681">
    <property type="entry name" value="DoxX"/>
    <property type="match status" value="1"/>
</dbReference>
<evidence type="ECO:0000256" key="4">
    <source>
        <dbReference type="ARBA" id="ARBA00023136"/>
    </source>
</evidence>